<dbReference type="OrthoDB" id="4424197at2"/>
<dbReference type="RefSeq" id="WP_042531508.1">
    <property type="nucleotide sequence ID" value="NZ_CP010827.1"/>
</dbReference>
<proteinExistence type="predicted"/>
<dbReference type="HOGENOM" id="CLU_090941_1_0_11"/>
<evidence type="ECO:0000313" key="1">
    <source>
        <dbReference type="EMBL" id="AJI79302.1"/>
    </source>
</evidence>
<reference evidence="1 2" key="1">
    <citation type="journal article" date="2015" name="Genome Announc.">
        <title>Complete Genome Sequence and Annotation of Corynebacterium singulare DSM 44357, Isolated from a Human Semen Specimen.</title>
        <authorList>
            <person name="Merten M."/>
            <person name="Brinkrolf K."/>
            <person name="Albersmeier A."/>
            <person name="Kutter Y."/>
            <person name="Ruckert C."/>
            <person name="Tauch A."/>
        </authorList>
    </citation>
    <scope>NUCLEOTIDE SEQUENCE [LARGE SCALE GENOMIC DNA]</scope>
    <source>
        <strain evidence="1">IBS B52218</strain>
    </source>
</reference>
<dbReference type="KEGG" id="csx:CSING_08915"/>
<dbReference type="EMBL" id="CP010827">
    <property type="protein sequence ID" value="AJI79302.1"/>
    <property type="molecule type" value="Genomic_DNA"/>
</dbReference>
<evidence type="ECO:0000313" key="2">
    <source>
        <dbReference type="Proteomes" id="UP000031890"/>
    </source>
</evidence>
<protein>
    <submittedName>
        <fullName evidence="1">Uncharacterized protein</fullName>
    </submittedName>
</protein>
<dbReference type="Proteomes" id="UP000031890">
    <property type="component" value="Chromosome"/>
</dbReference>
<dbReference type="AlphaFoldDB" id="A0A0B6ERZ6"/>
<gene>
    <name evidence="1" type="ORF">CSING_08915</name>
</gene>
<dbReference type="STRING" id="161899.CSING_08915"/>
<dbReference type="PROSITE" id="PS51257">
    <property type="entry name" value="PROKAR_LIPOPROTEIN"/>
    <property type="match status" value="1"/>
</dbReference>
<organism evidence="1 2">
    <name type="scientific">Corynebacterium singulare</name>
    <dbReference type="NCBI Taxonomy" id="161899"/>
    <lineage>
        <taxon>Bacteria</taxon>
        <taxon>Bacillati</taxon>
        <taxon>Actinomycetota</taxon>
        <taxon>Actinomycetes</taxon>
        <taxon>Mycobacteriales</taxon>
        <taxon>Corynebacteriaceae</taxon>
        <taxon>Corynebacterium</taxon>
    </lineage>
</organism>
<sequence length="199" mass="20953">MTSRRVPSERIYWRRRIAALVLLAVAACAVVLAFGVFGTQPSTALQGDQLGPDGAESAAEYRERAEESLAQADEPTYALVGFNDALTPKETADLLSPVQRMNAIVIGLAAPVVVPEPTAGKDRSDVIDTVLHRVADRARDIGEDAPTTVDAAVVYSSGAELRALAADPRVATVEAAPADAPWGSFGVRPPSNVHQTAKP</sequence>
<accession>A0A0B6ERZ6</accession>
<name>A0A0B6ERZ6_9CORY</name>